<gene>
    <name evidence="8" type="ORF">V5E97_05090</name>
</gene>
<keyword evidence="3 6" id="KW-0812">Transmembrane</keyword>
<dbReference type="EMBL" id="CP155447">
    <property type="protein sequence ID" value="XBH05394.1"/>
    <property type="molecule type" value="Genomic_DNA"/>
</dbReference>
<feature type="domain" description="Major facilitator superfamily (MFS) profile" evidence="7">
    <location>
        <begin position="20"/>
        <end position="434"/>
    </location>
</feature>
<dbReference type="SUPFAM" id="SSF103473">
    <property type="entry name" value="MFS general substrate transporter"/>
    <property type="match status" value="1"/>
</dbReference>
<dbReference type="RefSeq" id="WP_406698212.1">
    <property type="nucleotide sequence ID" value="NZ_CP155447.1"/>
</dbReference>
<feature type="transmembrane region" description="Helical" evidence="6">
    <location>
        <begin position="55"/>
        <end position="75"/>
    </location>
</feature>
<dbReference type="GO" id="GO:0005886">
    <property type="term" value="C:plasma membrane"/>
    <property type="evidence" value="ECO:0007669"/>
    <property type="project" value="TreeGrafter"/>
</dbReference>
<evidence type="ECO:0000256" key="6">
    <source>
        <dbReference type="SAM" id="Phobius"/>
    </source>
</evidence>
<evidence type="ECO:0000256" key="5">
    <source>
        <dbReference type="ARBA" id="ARBA00023136"/>
    </source>
</evidence>
<feature type="transmembrane region" description="Helical" evidence="6">
    <location>
        <begin position="252"/>
        <end position="269"/>
    </location>
</feature>
<proteinExistence type="predicted"/>
<evidence type="ECO:0000256" key="1">
    <source>
        <dbReference type="ARBA" id="ARBA00004141"/>
    </source>
</evidence>
<feature type="transmembrane region" description="Helical" evidence="6">
    <location>
        <begin position="409"/>
        <end position="430"/>
    </location>
</feature>
<evidence type="ECO:0000256" key="4">
    <source>
        <dbReference type="ARBA" id="ARBA00022989"/>
    </source>
</evidence>
<dbReference type="InterPro" id="IPR011701">
    <property type="entry name" value="MFS"/>
</dbReference>
<dbReference type="PROSITE" id="PS50850">
    <property type="entry name" value="MFS"/>
    <property type="match status" value="1"/>
</dbReference>
<feature type="transmembrane region" description="Helical" evidence="6">
    <location>
        <begin position="373"/>
        <end position="397"/>
    </location>
</feature>
<dbReference type="AlphaFoldDB" id="A0AAU7CK40"/>
<dbReference type="InterPro" id="IPR036259">
    <property type="entry name" value="MFS_trans_sf"/>
</dbReference>
<evidence type="ECO:0000259" key="7">
    <source>
        <dbReference type="PROSITE" id="PS50850"/>
    </source>
</evidence>
<feature type="transmembrane region" description="Helical" evidence="6">
    <location>
        <begin position="145"/>
        <end position="163"/>
    </location>
</feature>
<dbReference type="Gene3D" id="1.20.1250.20">
    <property type="entry name" value="MFS general substrate transporter like domains"/>
    <property type="match status" value="2"/>
</dbReference>
<keyword evidence="4 6" id="KW-1133">Transmembrane helix</keyword>
<dbReference type="FunFam" id="1.20.1250.20:FF:000018">
    <property type="entry name" value="MFS transporter permease"/>
    <property type="match status" value="1"/>
</dbReference>
<feature type="transmembrane region" description="Helical" evidence="6">
    <location>
        <begin position="289"/>
        <end position="308"/>
    </location>
</feature>
<evidence type="ECO:0000256" key="2">
    <source>
        <dbReference type="ARBA" id="ARBA00022448"/>
    </source>
</evidence>
<protein>
    <submittedName>
        <fullName evidence="8">MFS transporter</fullName>
    </submittedName>
</protein>
<keyword evidence="2" id="KW-0813">Transport</keyword>
<feature type="transmembrane region" description="Helical" evidence="6">
    <location>
        <begin position="111"/>
        <end position="133"/>
    </location>
</feature>
<dbReference type="Pfam" id="PF07690">
    <property type="entry name" value="MFS_1"/>
    <property type="match status" value="1"/>
</dbReference>
<feature type="transmembrane region" description="Helical" evidence="6">
    <location>
        <begin position="320"/>
        <end position="336"/>
    </location>
</feature>
<dbReference type="PANTHER" id="PTHR43791:SF100">
    <property type="entry name" value="SUGAR TRANSPORTER"/>
    <property type="match status" value="1"/>
</dbReference>
<dbReference type="InterPro" id="IPR020846">
    <property type="entry name" value="MFS_dom"/>
</dbReference>
<evidence type="ECO:0000256" key="3">
    <source>
        <dbReference type="ARBA" id="ARBA00022692"/>
    </source>
</evidence>
<feature type="transmembrane region" description="Helical" evidence="6">
    <location>
        <begin position="342"/>
        <end position="361"/>
    </location>
</feature>
<dbReference type="PANTHER" id="PTHR43791">
    <property type="entry name" value="PERMEASE-RELATED"/>
    <property type="match status" value="1"/>
</dbReference>
<accession>A0AAU7CK40</accession>
<dbReference type="GO" id="GO:0022857">
    <property type="term" value="F:transmembrane transporter activity"/>
    <property type="evidence" value="ECO:0007669"/>
    <property type="project" value="InterPro"/>
</dbReference>
<feature type="transmembrane region" description="Helical" evidence="6">
    <location>
        <begin position="87"/>
        <end position="105"/>
    </location>
</feature>
<feature type="transmembrane region" description="Helical" evidence="6">
    <location>
        <begin position="183"/>
        <end position="206"/>
    </location>
</feature>
<evidence type="ECO:0000313" key="8">
    <source>
        <dbReference type="EMBL" id="XBH05394.1"/>
    </source>
</evidence>
<comment type="subcellular location">
    <subcellularLocation>
        <location evidence="1">Membrane</location>
        <topology evidence="1">Multi-pass membrane protein</topology>
    </subcellularLocation>
</comment>
<sequence length="454" mass="50099">MSTSSPTALDRARAKAYRRLLPLLFLCYVIAYVDRTNVSIAALTMTKDLSGFNNAVFGFGAGVFFLGYFLLEIPGTLIVEKWSARKWISRIMISWGIMAALTALVKTPTQFYSIRFLLGLAEAGFFPGVIVYLTHWFPSRDRARALAYFFVATPIAQIVSPKLSNLLLKIGVDGNPLILGLKGWQWVYIAWGIPAVVLGIMVLFLLTDRPGQATWLEADEREALEAELKREKAQHHASRHMKLAEALRHPKVLLLAAAYFFIVTGNYGVEFFLPKILERWYSLKLDALTWLVILPPIGSLIGQILVGWNSDRTKERRLHAVLPIYLGAIALALTPWSEGQLWLTIALFIGAMTGLKAYLPAFWSLPSLFLTEAAAAGCIGLINSVGNLGGFVGPYVLGYVEKMTGSFQGGIYFLCVSMSVSATIILLLGLGRRDIQKPGTPAFDPLEEALPEPV</sequence>
<dbReference type="CDD" id="cd17319">
    <property type="entry name" value="MFS_ExuT_GudP_like"/>
    <property type="match status" value="1"/>
</dbReference>
<organism evidence="8">
    <name type="scientific">Singulisphaera sp. Ch08</name>
    <dbReference type="NCBI Taxonomy" id="3120278"/>
    <lineage>
        <taxon>Bacteria</taxon>
        <taxon>Pseudomonadati</taxon>
        <taxon>Planctomycetota</taxon>
        <taxon>Planctomycetia</taxon>
        <taxon>Isosphaerales</taxon>
        <taxon>Isosphaeraceae</taxon>
        <taxon>Singulisphaera</taxon>
    </lineage>
</organism>
<reference evidence="8" key="1">
    <citation type="submission" date="2024-05" db="EMBL/GenBank/DDBJ databases">
        <title>Planctomycetes of the genus Singulisphaera possess chitinolytic capabilities.</title>
        <authorList>
            <person name="Ivanova A."/>
        </authorList>
    </citation>
    <scope>NUCLEOTIDE SEQUENCE</scope>
    <source>
        <strain evidence="8">Ch08T</strain>
    </source>
</reference>
<name>A0AAU7CK40_9BACT</name>
<keyword evidence="5 6" id="KW-0472">Membrane</keyword>